<dbReference type="InterPro" id="IPR002052">
    <property type="entry name" value="DNA_methylase_N6_adenine_CS"/>
</dbReference>
<proteinExistence type="inferred from homology"/>
<feature type="region of interest" description="Disordered" evidence="9">
    <location>
        <begin position="1"/>
        <end position="23"/>
    </location>
</feature>
<organism evidence="10 11">
    <name type="scientific">Moraxella porci DSM 25326</name>
    <dbReference type="NCBI Taxonomy" id="573983"/>
    <lineage>
        <taxon>Bacteria</taxon>
        <taxon>Pseudomonadati</taxon>
        <taxon>Pseudomonadota</taxon>
        <taxon>Gammaproteobacteria</taxon>
        <taxon>Moraxellales</taxon>
        <taxon>Moraxellaceae</taxon>
        <taxon>Moraxella</taxon>
    </lineage>
</organism>
<comment type="function">
    <text evidence="1 8">Specifically methylates the guanine in position 966 of 16S rRNA in the assembled 30S particle.</text>
</comment>
<dbReference type="Proteomes" id="UP000190683">
    <property type="component" value="Unassembled WGS sequence"/>
</dbReference>
<evidence type="ECO:0000256" key="5">
    <source>
        <dbReference type="ARBA" id="ARBA00022603"/>
    </source>
</evidence>
<evidence type="ECO:0000256" key="2">
    <source>
        <dbReference type="ARBA" id="ARBA00005269"/>
    </source>
</evidence>
<evidence type="ECO:0000256" key="4">
    <source>
        <dbReference type="ARBA" id="ARBA00013682"/>
    </source>
</evidence>
<keyword evidence="8" id="KW-0949">S-adenosyl-L-methionine</keyword>
<accession>A0A1T0CSV1</accession>
<comment type="similarity">
    <text evidence="2 8">Belongs to the methyltransferase superfamily. RsmD family.</text>
</comment>
<evidence type="ECO:0000256" key="6">
    <source>
        <dbReference type="ARBA" id="ARBA00022679"/>
    </source>
</evidence>
<keyword evidence="5 8" id="KW-0489">Methyltransferase</keyword>
<dbReference type="InterPro" id="IPR004398">
    <property type="entry name" value="RNA_MeTrfase_RsmD"/>
</dbReference>
<evidence type="ECO:0000313" key="10">
    <source>
        <dbReference type="EMBL" id="OOS25458.1"/>
    </source>
</evidence>
<evidence type="ECO:0000256" key="1">
    <source>
        <dbReference type="ARBA" id="ARBA00002649"/>
    </source>
</evidence>
<dbReference type="PANTHER" id="PTHR43542">
    <property type="entry name" value="METHYLTRANSFERASE"/>
    <property type="match status" value="1"/>
</dbReference>
<dbReference type="SUPFAM" id="SSF53335">
    <property type="entry name" value="S-adenosyl-L-methionine-dependent methyltransferases"/>
    <property type="match status" value="1"/>
</dbReference>
<reference evidence="10 11" key="1">
    <citation type="submission" date="2017-02" db="EMBL/GenBank/DDBJ databases">
        <title>Draft genome sequence of Moraxella porci CCUG 54912T type strain.</title>
        <authorList>
            <person name="Salva-Serra F."/>
            <person name="Engstrom-Jakobsson H."/>
            <person name="Thorell K."/>
            <person name="Jaen-Luchoro D."/>
            <person name="Gonzales-Siles L."/>
            <person name="Karlsson R."/>
            <person name="Yazdan S."/>
            <person name="Boulund F."/>
            <person name="Johnning A."/>
            <person name="Engstrand L."/>
            <person name="Kristiansson E."/>
            <person name="Moore E."/>
        </authorList>
    </citation>
    <scope>NUCLEOTIDE SEQUENCE [LARGE SCALE GENOMIC DNA]</scope>
    <source>
        <strain evidence="10 11">CCUG 54912</strain>
    </source>
</reference>
<dbReference type="PROSITE" id="PS00092">
    <property type="entry name" value="N6_MTASE"/>
    <property type="match status" value="1"/>
</dbReference>
<evidence type="ECO:0000256" key="8">
    <source>
        <dbReference type="PIRNR" id="PIRNR004553"/>
    </source>
</evidence>
<dbReference type="GO" id="GO:0003676">
    <property type="term" value="F:nucleic acid binding"/>
    <property type="evidence" value="ECO:0007669"/>
    <property type="project" value="InterPro"/>
</dbReference>
<dbReference type="InterPro" id="IPR029063">
    <property type="entry name" value="SAM-dependent_MTases_sf"/>
</dbReference>
<evidence type="ECO:0000256" key="7">
    <source>
        <dbReference type="ARBA" id="ARBA00048326"/>
    </source>
</evidence>
<comment type="catalytic activity">
    <reaction evidence="7 8">
        <text>guanosine(966) in 16S rRNA + S-adenosyl-L-methionine = N(2)-methylguanosine(966) in 16S rRNA + S-adenosyl-L-homocysteine + H(+)</text>
        <dbReference type="Rhea" id="RHEA:23548"/>
        <dbReference type="Rhea" id="RHEA-COMP:10211"/>
        <dbReference type="Rhea" id="RHEA-COMP:10212"/>
        <dbReference type="ChEBI" id="CHEBI:15378"/>
        <dbReference type="ChEBI" id="CHEBI:57856"/>
        <dbReference type="ChEBI" id="CHEBI:59789"/>
        <dbReference type="ChEBI" id="CHEBI:74269"/>
        <dbReference type="ChEBI" id="CHEBI:74481"/>
        <dbReference type="EC" id="2.1.1.171"/>
    </reaction>
</comment>
<keyword evidence="8" id="KW-0698">rRNA processing</keyword>
<sequence>MTALKKSSSAKAKTSKKSSSTNQIRIIGGQHRRRLISFIDADGLRPTPDRLRETIFNWLTGHITDARVLDACAGSGALGFEAISRGAAHATLIEANSAQAKQLQTNAKLLGIADQCKILHADAVAAVSLMDMPFDLLFIDPPYALDLWQPLLAAVIDRQLIHADGLIYLEADREIDSLLGSELRARFEIIKSTKVGQARAYLLGLADFE</sequence>
<dbReference type="STRING" id="573983.B0681_04535"/>
<comment type="caution">
    <text evidence="10">The sequence shown here is derived from an EMBL/GenBank/DDBJ whole genome shotgun (WGS) entry which is preliminary data.</text>
</comment>
<dbReference type="NCBIfam" id="TIGR00095">
    <property type="entry name" value="16S rRNA (guanine(966)-N(2))-methyltransferase RsmD"/>
    <property type="match status" value="1"/>
</dbReference>
<evidence type="ECO:0000313" key="11">
    <source>
        <dbReference type="Proteomes" id="UP000190683"/>
    </source>
</evidence>
<protein>
    <recommendedName>
        <fullName evidence="4 8">Ribosomal RNA small subunit methyltransferase D</fullName>
        <ecNumber evidence="3 8">2.1.1.171</ecNumber>
    </recommendedName>
</protein>
<dbReference type="RefSeq" id="WP_078317732.1">
    <property type="nucleotide sequence ID" value="NZ_MUYV01000005.1"/>
</dbReference>
<dbReference type="AlphaFoldDB" id="A0A1T0CSV1"/>
<dbReference type="Gene3D" id="3.40.50.150">
    <property type="entry name" value="Vaccinia Virus protein VP39"/>
    <property type="match status" value="1"/>
</dbReference>
<dbReference type="GO" id="GO:0052913">
    <property type="term" value="F:16S rRNA (guanine(966)-N(2))-methyltransferase activity"/>
    <property type="evidence" value="ECO:0007669"/>
    <property type="project" value="UniProtKB-EC"/>
</dbReference>
<evidence type="ECO:0000256" key="3">
    <source>
        <dbReference type="ARBA" id="ARBA00012141"/>
    </source>
</evidence>
<keyword evidence="11" id="KW-1185">Reference proteome</keyword>
<dbReference type="Pfam" id="PF03602">
    <property type="entry name" value="Cons_hypoth95"/>
    <property type="match status" value="1"/>
</dbReference>
<name>A0A1T0CSV1_9GAMM</name>
<dbReference type="EMBL" id="MUYV01000005">
    <property type="protein sequence ID" value="OOS25458.1"/>
    <property type="molecule type" value="Genomic_DNA"/>
</dbReference>
<gene>
    <name evidence="10" type="ORF">B0681_04535</name>
</gene>
<dbReference type="PANTHER" id="PTHR43542:SF1">
    <property type="entry name" value="METHYLTRANSFERASE"/>
    <property type="match status" value="1"/>
</dbReference>
<dbReference type="CDD" id="cd02440">
    <property type="entry name" value="AdoMet_MTases"/>
    <property type="match status" value="1"/>
</dbReference>
<evidence type="ECO:0000256" key="9">
    <source>
        <dbReference type="SAM" id="MobiDB-lite"/>
    </source>
</evidence>
<dbReference type="PIRSF" id="PIRSF004553">
    <property type="entry name" value="CHP00095"/>
    <property type="match status" value="1"/>
</dbReference>
<keyword evidence="6 8" id="KW-0808">Transferase</keyword>
<dbReference type="EC" id="2.1.1.171" evidence="3 8"/>